<evidence type="ECO:0000256" key="1">
    <source>
        <dbReference type="ARBA" id="ARBA00004236"/>
    </source>
</evidence>
<evidence type="ECO:0000256" key="3">
    <source>
        <dbReference type="ARBA" id="ARBA00022729"/>
    </source>
</evidence>
<dbReference type="Pfam" id="PF02608">
    <property type="entry name" value="Bmp"/>
    <property type="match status" value="1"/>
</dbReference>
<evidence type="ECO:0000259" key="6">
    <source>
        <dbReference type="Pfam" id="PF02608"/>
    </source>
</evidence>
<evidence type="ECO:0000256" key="5">
    <source>
        <dbReference type="ARBA" id="ARBA00023288"/>
    </source>
</evidence>
<evidence type="ECO:0000256" key="4">
    <source>
        <dbReference type="ARBA" id="ARBA00023136"/>
    </source>
</evidence>
<comment type="caution">
    <text evidence="7">The sequence shown here is derived from an EMBL/GenBank/DDBJ whole genome shotgun (WGS) entry which is preliminary data.</text>
</comment>
<keyword evidence="5" id="KW-0449">Lipoprotein</keyword>
<name>A0ABP6Q8D9_9ACTN</name>
<keyword evidence="2" id="KW-1003">Cell membrane</keyword>
<organism evidence="7 8">
    <name type="scientific">Actinocorallia longicatena</name>
    <dbReference type="NCBI Taxonomy" id="111803"/>
    <lineage>
        <taxon>Bacteria</taxon>
        <taxon>Bacillati</taxon>
        <taxon>Actinomycetota</taxon>
        <taxon>Actinomycetes</taxon>
        <taxon>Streptosporangiales</taxon>
        <taxon>Thermomonosporaceae</taxon>
        <taxon>Actinocorallia</taxon>
    </lineage>
</organism>
<keyword evidence="8" id="KW-1185">Reference proteome</keyword>
<dbReference type="PANTHER" id="PTHR34296:SF2">
    <property type="entry name" value="ABC TRANSPORTER GUANOSINE-BINDING PROTEIN NUPN"/>
    <property type="match status" value="1"/>
</dbReference>
<evidence type="ECO:0000256" key="2">
    <source>
        <dbReference type="ARBA" id="ARBA00022475"/>
    </source>
</evidence>
<dbReference type="Proteomes" id="UP001501237">
    <property type="component" value="Unassembled WGS sequence"/>
</dbReference>
<gene>
    <name evidence="7" type="ORF">GCM10010468_26200</name>
</gene>
<protein>
    <submittedName>
        <fullName evidence="7">BMP family ABC transporter substrate-binding protein</fullName>
    </submittedName>
</protein>
<dbReference type="EMBL" id="BAAAUV010000005">
    <property type="protein sequence ID" value="GAA3208977.1"/>
    <property type="molecule type" value="Genomic_DNA"/>
</dbReference>
<dbReference type="CDD" id="cd06304">
    <property type="entry name" value="PBP1_BmpA_Med_PnrA-like"/>
    <property type="match status" value="1"/>
</dbReference>
<comment type="subcellular location">
    <subcellularLocation>
        <location evidence="1">Cell membrane</location>
    </subcellularLocation>
</comment>
<accession>A0ABP6Q8D9</accession>
<keyword evidence="3" id="KW-0732">Signal</keyword>
<reference evidence="8" key="1">
    <citation type="journal article" date="2019" name="Int. J. Syst. Evol. Microbiol.">
        <title>The Global Catalogue of Microorganisms (GCM) 10K type strain sequencing project: providing services to taxonomists for standard genome sequencing and annotation.</title>
        <authorList>
            <consortium name="The Broad Institute Genomics Platform"/>
            <consortium name="The Broad Institute Genome Sequencing Center for Infectious Disease"/>
            <person name="Wu L."/>
            <person name="Ma J."/>
        </authorList>
    </citation>
    <scope>NUCLEOTIDE SEQUENCE [LARGE SCALE GENOMIC DNA]</scope>
    <source>
        <strain evidence="8">JCM 9377</strain>
    </source>
</reference>
<feature type="domain" description="ABC transporter substrate-binding protein PnrA-like" evidence="6">
    <location>
        <begin position="2"/>
        <end position="202"/>
    </location>
</feature>
<keyword evidence="4" id="KW-0472">Membrane</keyword>
<proteinExistence type="predicted"/>
<dbReference type="InterPro" id="IPR003760">
    <property type="entry name" value="PnrA-like"/>
</dbReference>
<evidence type="ECO:0000313" key="7">
    <source>
        <dbReference type="EMBL" id="GAA3208977.1"/>
    </source>
</evidence>
<dbReference type="Gene3D" id="3.40.50.2300">
    <property type="match status" value="2"/>
</dbReference>
<dbReference type="PANTHER" id="PTHR34296">
    <property type="entry name" value="TRANSCRIPTIONAL ACTIVATOR PROTEIN MED"/>
    <property type="match status" value="1"/>
</dbReference>
<dbReference type="InterPro" id="IPR050957">
    <property type="entry name" value="BMP_lipoprotein"/>
</dbReference>
<evidence type="ECO:0000313" key="8">
    <source>
        <dbReference type="Proteomes" id="UP001501237"/>
    </source>
</evidence>
<sequence>MFPGNLSDDGFMQSGYEGYQRIEKAQSGRVSLAKVEQVAAPDYQQVLTRLATGSDLVVSFGGQTDAVVRQVAPAFPKVKFVEIGGPSDAAPLANLAYYDPVQADGGFLAGALAALTSKTGKVSFLGGVELPAIVKTAKAFEAGAKLARPDVTVLAPQYVGDFNDVAKAKQAGQANLGAGADAFGQQLNLGHQGLAQAVQEKGAFMVGGPLAKPCGSEPGVVGYMKEDTGAELEYAVKAVLDGTFKAAQVPFGVASGLGTTDLILCGATPEVTAKIDKIEKDLAAGTIKIG</sequence>